<protein>
    <submittedName>
        <fullName evidence="9">RRM domain-containing protein</fullName>
    </submittedName>
</protein>
<evidence type="ECO:0000313" key="9">
    <source>
        <dbReference type="WBParaSite" id="ALUE_0001735801-mRNA-1"/>
    </source>
</evidence>
<feature type="transmembrane region" description="Helical" evidence="6">
    <location>
        <begin position="371"/>
        <end position="399"/>
    </location>
</feature>
<proteinExistence type="predicted"/>
<keyword evidence="8" id="KW-1185">Reference proteome</keyword>
<evidence type="ECO:0000313" key="8">
    <source>
        <dbReference type="Proteomes" id="UP000036681"/>
    </source>
</evidence>
<accession>A0A0M3IGE0</accession>
<keyword evidence="6" id="KW-1133">Transmembrane helix</keyword>
<feature type="compositionally biased region" description="Low complexity" evidence="5">
    <location>
        <begin position="206"/>
        <end position="215"/>
    </location>
</feature>
<dbReference type="SUPFAM" id="SSF54928">
    <property type="entry name" value="RNA-binding domain, RBD"/>
    <property type="match status" value="2"/>
</dbReference>
<dbReference type="PROSITE" id="PS50102">
    <property type="entry name" value="RRM"/>
    <property type="match status" value="2"/>
</dbReference>
<feature type="transmembrane region" description="Helical" evidence="6">
    <location>
        <begin position="331"/>
        <end position="351"/>
    </location>
</feature>
<dbReference type="Proteomes" id="UP000036681">
    <property type="component" value="Unplaced"/>
</dbReference>
<feature type="compositionally biased region" description="Basic residues" evidence="5">
    <location>
        <begin position="157"/>
        <end position="193"/>
    </location>
</feature>
<dbReference type="Gene3D" id="3.30.70.330">
    <property type="match status" value="2"/>
</dbReference>
<feature type="transmembrane region" description="Helical" evidence="6">
    <location>
        <begin position="478"/>
        <end position="506"/>
    </location>
</feature>
<comment type="subcellular location">
    <subcellularLocation>
        <location evidence="1">Nucleus</location>
    </subcellularLocation>
</comment>
<dbReference type="PANTHER" id="PTHR48038">
    <property type="entry name" value="RIBONUCLEOPROTEIN RB97D"/>
    <property type="match status" value="1"/>
</dbReference>
<dbReference type="InterPro" id="IPR035979">
    <property type="entry name" value="RBD_domain_sf"/>
</dbReference>
<feature type="region of interest" description="Disordered" evidence="5">
    <location>
        <begin position="151"/>
        <end position="307"/>
    </location>
</feature>
<dbReference type="GO" id="GO:0005634">
    <property type="term" value="C:nucleus"/>
    <property type="evidence" value="ECO:0007669"/>
    <property type="project" value="UniProtKB-SubCell"/>
</dbReference>
<evidence type="ECO:0000259" key="7">
    <source>
        <dbReference type="PROSITE" id="PS50102"/>
    </source>
</evidence>
<name>A0A0M3IGE0_ASCLU</name>
<keyword evidence="3" id="KW-0539">Nucleus</keyword>
<reference evidence="9" key="1">
    <citation type="submission" date="2017-02" db="UniProtKB">
        <authorList>
            <consortium name="WormBaseParasite"/>
        </authorList>
    </citation>
    <scope>IDENTIFICATION</scope>
</reference>
<evidence type="ECO:0000256" key="2">
    <source>
        <dbReference type="ARBA" id="ARBA00022884"/>
    </source>
</evidence>
<organism evidence="8 9">
    <name type="scientific">Ascaris lumbricoides</name>
    <name type="common">Giant roundworm</name>
    <dbReference type="NCBI Taxonomy" id="6252"/>
    <lineage>
        <taxon>Eukaryota</taxon>
        <taxon>Metazoa</taxon>
        <taxon>Ecdysozoa</taxon>
        <taxon>Nematoda</taxon>
        <taxon>Chromadorea</taxon>
        <taxon>Rhabditida</taxon>
        <taxon>Spirurina</taxon>
        <taxon>Ascaridomorpha</taxon>
        <taxon>Ascaridoidea</taxon>
        <taxon>Ascarididae</taxon>
        <taxon>Ascaris</taxon>
    </lineage>
</organism>
<evidence type="ECO:0000256" key="4">
    <source>
        <dbReference type="PROSITE-ProRule" id="PRU00176"/>
    </source>
</evidence>
<evidence type="ECO:0000256" key="6">
    <source>
        <dbReference type="SAM" id="Phobius"/>
    </source>
</evidence>
<evidence type="ECO:0000256" key="3">
    <source>
        <dbReference type="ARBA" id="ARBA00023242"/>
    </source>
</evidence>
<feature type="compositionally biased region" description="Basic residues" evidence="5">
    <location>
        <begin position="216"/>
        <end position="229"/>
    </location>
</feature>
<keyword evidence="2 4" id="KW-0694">RNA-binding</keyword>
<feature type="domain" description="RRM" evidence="7">
    <location>
        <begin position="30"/>
        <end position="94"/>
    </location>
</feature>
<dbReference type="Pfam" id="PF16212">
    <property type="entry name" value="PhoLip_ATPase_C"/>
    <property type="match status" value="1"/>
</dbReference>
<dbReference type="InterPro" id="IPR032630">
    <property type="entry name" value="P_typ_ATPase_c"/>
</dbReference>
<keyword evidence="6" id="KW-0472">Membrane</keyword>
<dbReference type="InterPro" id="IPR012677">
    <property type="entry name" value="Nucleotide-bd_a/b_plait_sf"/>
</dbReference>
<evidence type="ECO:0000256" key="1">
    <source>
        <dbReference type="ARBA" id="ARBA00004123"/>
    </source>
</evidence>
<feature type="transmembrane region" description="Helical" evidence="6">
    <location>
        <begin position="438"/>
        <end position="458"/>
    </location>
</feature>
<dbReference type="PANTHER" id="PTHR48038:SF3">
    <property type="entry name" value="SPLICING FACTOR, ARGININE_SERINE-RICH 1-RELATED"/>
    <property type="match status" value="1"/>
</dbReference>
<dbReference type="WBParaSite" id="ALUE_0001735801-mRNA-1">
    <property type="protein sequence ID" value="ALUE_0001735801-mRNA-1"/>
    <property type="gene ID" value="ALUE_0001735801"/>
</dbReference>
<dbReference type="AlphaFoldDB" id="A0A0M3IGE0"/>
<evidence type="ECO:0000256" key="5">
    <source>
        <dbReference type="SAM" id="MobiDB-lite"/>
    </source>
</evidence>
<sequence length="680" mass="78558">MGWTNELTGFLRKYFCKGRITSGINIEMSARVYVGRLSFRAQERDVERFFRGYGHISEVLMKNVYAFVEFTDYRDADDAVRDLNGRSLFERDVERFFRGYGHISEVLMKNVYAFVEFTDYRDADDAVRDLNGRSLFGDRVIVELAKSRPRGRDMLKYRSRSRSRSRSRDRKRSRSRDRKKRSRSRDRKRRRRSSSTSESPDRNRRSSSSESVSPKRVTKKTSEKKRKRERSYSTESSRTPSPSPEKKKEKKDKEKSKEKAKERERGDYEKEKDRGKEREKEKEKAREKEKEKGKEKAKEKDKEKKKEISSPKKALVLTVNIKAAIEMDSHIVMSIVAIGGSLVMMFIYLFSYCLTSPSKPLVVVDPEMADIVLDIFNSPTIVLSIILSSVVAISIDVLFKVLQRLLYRNVKDEVLSKEFASGKKFDILSDSFFKMRDFMMSIVAIGGSLVMMFIYLFSYCLTSPSKPLVVVDPEMADIVLDIFNSPTIVLSIILSSVVAISIDVLFKVLQRLLYRNVKDEVLSKEFASGKKFDILSDSFFKMRDFMVRTSESALSLVNHPQKSHGYAFSQDEGAIVPQSDLVRIYDSRRPKQAGSPMEGERSYRYPDISLKSAKSPFQEHFWEEDRSFVSCVTESFISSVATRFYEILVVADIRFDGKALCIAAFVEKTSEGTPFAHYDW</sequence>
<keyword evidence="6" id="KW-0812">Transmembrane</keyword>
<dbReference type="SMART" id="SM00360">
    <property type="entry name" value="RRM"/>
    <property type="match status" value="2"/>
</dbReference>
<feature type="compositionally biased region" description="Basic and acidic residues" evidence="5">
    <location>
        <begin position="244"/>
        <end position="307"/>
    </location>
</feature>
<dbReference type="GO" id="GO:0003723">
    <property type="term" value="F:RNA binding"/>
    <property type="evidence" value="ECO:0007669"/>
    <property type="project" value="UniProtKB-UniRule"/>
</dbReference>
<feature type="domain" description="RRM" evidence="7">
    <location>
        <begin position="91"/>
        <end position="147"/>
    </location>
</feature>
<dbReference type="Pfam" id="PF00076">
    <property type="entry name" value="RRM_1"/>
    <property type="match status" value="1"/>
</dbReference>
<dbReference type="InterPro" id="IPR000504">
    <property type="entry name" value="RRM_dom"/>
</dbReference>